<dbReference type="EMBL" id="CP002868">
    <property type="protein sequence ID" value="AEJ19768.1"/>
    <property type="molecule type" value="Genomic_DNA"/>
</dbReference>
<sequence length="363" mass="42256">MEERKKQLMELKKKQESYEKRLVDLYKNLGHEVLAAASIPVKLFKDETADYNRLVREQDRLSEVLERLKTLLEKEQELKNAYKKQLNSIKVDERDLQLQYIALGVSVLSSSFVPESIFTLKQQYEALIHQLEESEDHIAVIDQEETKDFFSFIGKHTRKLTLKVSRSGKEREMKQVSQKAGQLLLEAGIGDFELPEEAASLMNLAKETLQRLQEKQTALASLSQSLDTLRRDIQQLCAENRPQRTLRSLEKQQQQMSRELDMLFERVGQKITLSKVEGLAQEAQDIVSEIHQLRDDLASIGRNIEILTTELQIDQLNKEIEKLQKTIRVHQERKEKEQAIITDAQHKMIELSDIIQRLQRVLE</sequence>
<gene>
    <name evidence="2" type="ordered locus">Spica_1625</name>
</gene>
<dbReference type="AlphaFoldDB" id="F8F0R1"/>
<organism evidence="2 3">
    <name type="scientific">Gracilinema caldarium (strain ATCC 51460 / DSM 7334 / H1)</name>
    <name type="common">Treponema caldarium</name>
    <dbReference type="NCBI Taxonomy" id="744872"/>
    <lineage>
        <taxon>Bacteria</taxon>
        <taxon>Pseudomonadati</taxon>
        <taxon>Spirochaetota</taxon>
        <taxon>Spirochaetia</taxon>
        <taxon>Spirochaetales</taxon>
        <taxon>Breznakiellaceae</taxon>
        <taxon>Gracilinema</taxon>
    </lineage>
</organism>
<evidence type="ECO:0000313" key="2">
    <source>
        <dbReference type="EMBL" id="AEJ19768.1"/>
    </source>
</evidence>
<dbReference type="eggNOG" id="ENOG502ZSAY">
    <property type="taxonomic scope" value="Bacteria"/>
</dbReference>
<dbReference type="HOGENOM" id="CLU_762772_0_0_12"/>
<keyword evidence="1" id="KW-0175">Coiled coil</keyword>
<evidence type="ECO:0000256" key="1">
    <source>
        <dbReference type="SAM" id="Coils"/>
    </source>
</evidence>
<dbReference type="RefSeq" id="WP_013969077.1">
    <property type="nucleotide sequence ID" value="NC_015732.1"/>
</dbReference>
<feature type="coiled-coil region" evidence="1">
    <location>
        <begin position="1"/>
        <end position="92"/>
    </location>
</feature>
<keyword evidence="3" id="KW-1185">Reference proteome</keyword>
<accession>F8F0R1</accession>
<reference evidence="3" key="1">
    <citation type="journal article" date="2013" name="Stand. Genomic Sci.">
        <title>Genome sequence of the thermophilic fresh-water bacterium Spirochaeta caldaria type strain (H1(T)), reclassification of Spirochaeta caldaria, Spirochaeta stenostrepta, and Spirochaeta zuelzerae in the genus Treponema as Treponema caldaria comb. nov., Treponema stenostrepta comb. nov., and Treponema zuelzerae comb. nov., and emendation of the genus Treponema.</title>
        <authorList>
            <person name="Abt B."/>
            <person name="Goker M."/>
            <person name="Scheuner C."/>
            <person name="Han C."/>
            <person name="Lu M."/>
            <person name="Misra M."/>
            <person name="Lapidus A."/>
            <person name="Nolan M."/>
            <person name="Lucas S."/>
            <person name="Hammon N."/>
            <person name="Deshpande S."/>
            <person name="Cheng J.F."/>
            <person name="Tapia R."/>
            <person name="Goodwin L.A."/>
            <person name="Pitluck S."/>
            <person name="Liolios K."/>
            <person name="Pagani I."/>
            <person name="Ivanova N."/>
            <person name="Mavromatis K."/>
            <person name="Mikhailova N."/>
            <person name="Huntemann M."/>
            <person name="Pati A."/>
            <person name="Chen A."/>
            <person name="Palaniappan K."/>
            <person name="Land M."/>
            <person name="Hauser L."/>
            <person name="Jeffries C.D."/>
            <person name="Rohde M."/>
            <person name="Spring S."/>
            <person name="Gronow S."/>
            <person name="Detter J.C."/>
            <person name="Bristow J."/>
            <person name="Eisen J.A."/>
            <person name="Markowitz V."/>
            <person name="Hugenholtz P."/>
            <person name="Kyrpides N.C."/>
            <person name="Woyke T."/>
            <person name="Klenk H.P."/>
        </authorList>
    </citation>
    <scope>NUCLEOTIDE SEQUENCE</scope>
    <source>
        <strain evidence="3">ATCC 51460 / DSM 7334 / H1</strain>
    </source>
</reference>
<feature type="coiled-coil region" evidence="1">
    <location>
        <begin position="212"/>
        <end position="340"/>
    </location>
</feature>
<protein>
    <submittedName>
        <fullName evidence="2">Uncharacterized protein</fullName>
    </submittedName>
</protein>
<dbReference type="Proteomes" id="UP000000503">
    <property type="component" value="Chromosome"/>
</dbReference>
<proteinExistence type="predicted"/>
<evidence type="ECO:0000313" key="3">
    <source>
        <dbReference type="Proteomes" id="UP000000503"/>
    </source>
</evidence>
<dbReference type="KEGG" id="scd:Spica_1625"/>
<dbReference type="STRING" id="744872.Spica_1625"/>
<name>F8F0R1_GRAC1</name>